<sequence length="70" mass="7381">MWMPAPAVEGARWRKSTRSGGGGAQCVEIANLPARTAVRDSKRPDGPALLFRAATWSAFLDGVKAGALDL</sequence>
<dbReference type="AlphaFoldDB" id="A0A4D4JJ80"/>
<dbReference type="InterPro" id="IPR007278">
    <property type="entry name" value="DUF397"/>
</dbReference>
<gene>
    <name evidence="3" type="ORF">GTS_56000</name>
</gene>
<name>A0A4D4JJ80_9PSEU</name>
<keyword evidence="4" id="KW-1185">Reference proteome</keyword>
<accession>A0A4D4JJ80</accession>
<dbReference type="Pfam" id="PF04149">
    <property type="entry name" value="DUF397"/>
    <property type="match status" value="1"/>
</dbReference>
<feature type="region of interest" description="Disordered" evidence="1">
    <location>
        <begin position="1"/>
        <end position="24"/>
    </location>
</feature>
<proteinExistence type="predicted"/>
<organism evidence="3 4">
    <name type="scientific">Gandjariella thermophila</name>
    <dbReference type="NCBI Taxonomy" id="1931992"/>
    <lineage>
        <taxon>Bacteria</taxon>
        <taxon>Bacillati</taxon>
        <taxon>Actinomycetota</taxon>
        <taxon>Actinomycetes</taxon>
        <taxon>Pseudonocardiales</taxon>
        <taxon>Pseudonocardiaceae</taxon>
        <taxon>Gandjariella</taxon>
    </lineage>
</organism>
<comment type="caution">
    <text evidence="3">The sequence shown here is derived from an EMBL/GenBank/DDBJ whole genome shotgun (WGS) entry which is preliminary data.</text>
</comment>
<feature type="domain" description="DUF397" evidence="2">
    <location>
        <begin position="11"/>
        <end position="64"/>
    </location>
</feature>
<evidence type="ECO:0000313" key="4">
    <source>
        <dbReference type="Proteomes" id="UP000298860"/>
    </source>
</evidence>
<evidence type="ECO:0000313" key="3">
    <source>
        <dbReference type="EMBL" id="GDY33967.1"/>
    </source>
</evidence>
<evidence type="ECO:0000256" key="1">
    <source>
        <dbReference type="SAM" id="MobiDB-lite"/>
    </source>
</evidence>
<dbReference type="EMBL" id="BJFL01000071">
    <property type="protein sequence ID" value="GDY33967.1"/>
    <property type="molecule type" value="Genomic_DNA"/>
</dbReference>
<dbReference type="Proteomes" id="UP000298860">
    <property type="component" value="Unassembled WGS sequence"/>
</dbReference>
<reference evidence="4" key="1">
    <citation type="submission" date="2019-04" db="EMBL/GenBank/DDBJ databases">
        <title>Draft genome sequence of Pseudonocardiaceae bacterium SL3-2-4.</title>
        <authorList>
            <person name="Ningsih F."/>
            <person name="Yokota A."/>
            <person name="Sakai Y."/>
            <person name="Nanatani K."/>
            <person name="Yabe S."/>
            <person name="Oetari A."/>
            <person name="Sjamsuridzal W."/>
        </authorList>
    </citation>
    <scope>NUCLEOTIDE SEQUENCE [LARGE SCALE GENOMIC DNA]</scope>
    <source>
        <strain evidence="4">SL3-2-4</strain>
    </source>
</reference>
<evidence type="ECO:0000259" key="2">
    <source>
        <dbReference type="Pfam" id="PF04149"/>
    </source>
</evidence>
<protein>
    <recommendedName>
        <fullName evidence="2">DUF397 domain-containing protein</fullName>
    </recommendedName>
</protein>